<keyword evidence="1" id="KW-0472">Membrane</keyword>
<keyword evidence="1" id="KW-0812">Transmembrane</keyword>
<name>A0A974VZF7_9NOCA</name>
<gene>
    <name evidence="2" type="ORF">JWS13_05195</name>
</gene>
<evidence type="ECO:0000313" key="2">
    <source>
        <dbReference type="EMBL" id="QSE88054.1"/>
    </source>
</evidence>
<evidence type="ECO:0008006" key="4">
    <source>
        <dbReference type="Google" id="ProtNLM"/>
    </source>
</evidence>
<evidence type="ECO:0000313" key="3">
    <source>
        <dbReference type="Proteomes" id="UP000662986"/>
    </source>
</evidence>
<dbReference type="EMBL" id="CP070618">
    <property type="protein sequence ID" value="QSE88054.1"/>
    <property type="molecule type" value="Genomic_DNA"/>
</dbReference>
<dbReference type="RefSeq" id="WP_206004815.1">
    <property type="nucleotide sequence ID" value="NZ_CP070618.1"/>
</dbReference>
<dbReference type="Proteomes" id="UP000662986">
    <property type="component" value="Plasmid unnamed1"/>
</dbReference>
<keyword evidence="2" id="KW-0614">Plasmid</keyword>
<proteinExistence type="predicted"/>
<protein>
    <recommendedName>
        <fullName evidence="4">Holin-X, holin superfamily III</fullName>
    </recommendedName>
</protein>
<evidence type="ECO:0000256" key="1">
    <source>
        <dbReference type="SAM" id="Phobius"/>
    </source>
</evidence>
<keyword evidence="3" id="KW-1185">Reference proteome</keyword>
<reference evidence="2 3" key="2">
    <citation type="journal article" date="2022" name="Arch. Microbiol.">
        <title>Rhodococcus pseudokoreensis sp. nov. isolated from the rhizosphere of young M26 apple rootstocks.</title>
        <authorList>
            <person name="Kampfer P."/>
            <person name="Glaeser S.P."/>
            <person name="Blom J."/>
            <person name="Wolf J."/>
            <person name="Benning S."/>
            <person name="Schloter M."/>
            <person name="Neumann-Schaal M."/>
        </authorList>
    </citation>
    <scope>NUCLEOTIDE SEQUENCE [LARGE SCALE GENOMIC DNA]</scope>
    <source>
        <strain evidence="2 3">R79</strain>
    </source>
</reference>
<organism evidence="2 3">
    <name type="scientific">Rhodococcus pseudokoreensis</name>
    <dbReference type="NCBI Taxonomy" id="2811421"/>
    <lineage>
        <taxon>Bacteria</taxon>
        <taxon>Bacillati</taxon>
        <taxon>Actinomycetota</taxon>
        <taxon>Actinomycetes</taxon>
        <taxon>Mycobacteriales</taxon>
        <taxon>Nocardiaceae</taxon>
        <taxon>Rhodococcus</taxon>
    </lineage>
</organism>
<geneLocation type="plasmid" evidence="2 3">
    <name>unnamed1</name>
</geneLocation>
<sequence>MNQSTSKRGPQVPLMISRNINNDTKEPQMSLHADVVHRALSLDEQCVHALRNRGLRLTRAERQVLYRVVRQKGSEEFFLGGVLGIHLVLFLLFAWVLRALGDQLGVPILHELAGLALFGAAFPFVAQFFRWVLHSFGPIRAWRTRRFETARGRAECVLSEISERTAPVTA</sequence>
<feature type="transmembrane region" description="Helical" evidence="1">
    <location>
        <begin position="112"/>
        <end position="133"/>
    </location>
</feature>
<reference evidence="2 3" key="1">
    <citation type="journal article" date="2021" name="Microbiol. Resour. Announc.">
        <title>Complete Genome Sequences of Two Rhodococcus sp. Strains with Large and Linear Chromosomes, Isolated from Apple Rhizosphere.</title>
        <authorList>
            <person name="Benning S."/>
            <person name="Brugnone N."/>
            <person name="Siani R."/>
            <person name="Kublik S."/>
            <person name="Schloter M."/>
            <person name="Rad V."/>
        </authorList>
    </citation>
    <scope>NUCLEOTIDE SEQUENCE [LARGE SCALE GENOMIC DNA]</scope>
    <source>
        <strain evidence="2 3">R79</strain>
    </source>
</reference>
<accession>A0A974VZF7</accession>
<feature type="transmembrane region" description="Helical" evidence="1">
    <location>
        <begin position="77"/>
        <end position="100"/>
    </location>
</feature>
<keyword evidence="1" id="KW-1133">Transmembrane helix</keyword>